<accession>A0ABY1PH88</accession>
<evidence type="ECO:0000313" key="2">
    <source>
        <dbReference type="EMBL" id="SMP34218.1"/>
    </source>
</evidence>
<keyword evidence="3" id="KW-1185">Reference proteome</keyword>
<dbReference type="Proteomes" id="UP001157960">
    <property type="component" value="Unassembled WGS sequence"/>
</dbReference>
<protein>
    <recommendedName>
        <fullName evidence="4">Transposase</fullName>
    </recommendedName>
</protein>
<feature type="non-terminal residue" evidence="2">
    <location>
        <position position="25"/>
    </location>
</feature>
<comment type="caution">
    <text evidence="2">The sequence shown here is derived from an EMBL/GenBank/DDBJ whole genome shotgun (WGS) entry which is preliminary data.</text>
</comment>
<dbReference type="EMBL" id="FXTZ01000017">
    <property type="protein sequence ID" value="SMP34218.1"/>
    <property type="molecule type" value="Genomic_DNA"/>
</dbReference>
<evidence type="ECO:0000313" key="1">
    <source>
        <dbReference type="EMBL" id="SMP23030.1"/>
    </source>
</evidence>
<dbReference type="EMBL" id="FXTZ01000007">
    <property type="protein sequence ID" value="SMP23030.1"/>
    <property type="molecule type" value="Genomic_DNA"/>
</dbReference>
<evidence type="ECO:0008006" key="4">
    <source>
        <dbReference type="Google" id="ProtNLM"/>
    </source>
</evidence>
<name>A0ABY1PH88_9FLAO</name>
<sequence>MTKLSKKVIGVDVGAKFLTVSFNDN</sequence>
<evidence type="ECO:0000313" key="3">
    <source>
        <dbReference type="Proteomes" id="UP001157960"/>
    </source>
</evidence>
<reference evidence="2 3" key="1">
    <citation type="submission" date="2017-05" db="EMBL/GenBank/DDBJ databases">
        <authorList>
            <person name="Varghese N."/>
            <person name="Submissions S."/>
        </authorList>
    </citation>
    <scope>NUCLEOTIDE SEQUENCE [LARGE SCALE GENOMIC DNA]</scope>
    <source>
        <strain evidence="2 3">DSM 28214</strain>
    </source>
</reference>
<gene>
    <name evidence="1" type="ORF">SAMN06264346_1071</name>
    <name evidence="2" type="ORF">SAMN06264346_11769</name>
</gene>
<proteinExistence type="predicted"/>
<organism evidence="2 3">
    <name type="scientific">Chryseobacterium profundimaris</name>
    <dbReference type="NCBI Taxonomy" id="1387275"/>
    <lineage>
        <taxon>Bacteria</taxon>
        <taxon>Pseudomonadati</taxon>
        <taxon>Bacteroidota</taxon>
        <taxon>Flavobacteriia</taxon>
        <taxon>Flavobacteriales</taxon>
        <taxon>Weeksellaceae</taxon>
        <taxon>Chryseobacterium group</taxon>
        <taxon>Chryseobacterium</taxon>
    </lineage>
</organism>